<gene>
    <name evidence="2" type="ORF">EJB06_07555</name>
</gene>
<dbReference type="RefSeq" id="WP_126073387.1">
    <property type="nucleotide sequence ID" value="NZ_CP051166.1"/>
</dbReference>
<evidence type="ECO:0000256" key="1">
    <source>
        <dbReference type="SAM" id="MobiDB-lite"/>
    </source>
</evidence>
<keyword evidence="3" id="KW-1185">Reference proteome</keyword>
<evidence type="ECO:0000313" key="3">
    <source>
        <dbReference type="Proteomes" id="UP000278085"/>
    </source>
</evidence>
<dbReference type="Proteomes" id="UP000278085">
    <property type="component" value="Unassembled WGS sequence"/>
</dbReference>
<dbReference type="Pfam" id="PF05766">
    <property type="entry name" value="NinG"/>
    <property type="match status" value="1"/>
</dbReference>
<accession>A0A430HR84</accession>
<dbReference type="EMBL" id="RXLQ01000003">
    <property type="protein sequence ID" value="RSZ60026.1"/>
    <property type="molecule type" value="Genomic_DNA"/>
</dbReference>
<comment type="caution">
    <text evidence="2">The sequence shown here is derived from an EMBL/GenBank/DDBJ whole genome shotgun (WGS) entry which is preliminary data.</text>
</comment>
<reference evidence="2 3" key="1">
    <citation type="submission" date="2018-12" db="EMBL/GenBank/DDBJ databases">
        <authorList>
            <person name="Yang E."/>
        </authorList>
    </citation>
    <scope>NUCLEOTIDE SEQUENCE [LARGE SCALE GENOMIC DNA]</scope>
    <source>
        <strain evidence="2 3">SOD</strain>
    </source>
</reference>
<feature type="region of interest" description="Disordered" evidence="1">
    <location>
        <begin position="1"/>
        <end position="23"/>
    </location>
</feature>
<sequence>MTATFTPHPKPVREPKPAKGPRQRKCAVSACRALFPPRSMTHKACSPECAAALAVTARQVAERKSDRARKQALKSRQDHLKDAQAAFNAFIRERDRDEPCISCGRHHDGQWHAGHFRSVGAQPALRFDETNVHKQCAPCNNHLAGNIVEYRIRLIQKIGALRVELLETEHAPARYTIEDATRIKLIYRGKLKQLQQAK</sequence>
<evidence type="ECO:0000313" key="2">
    <source>
        <dbReference type="EMBL" id="RSZ60026.1"/>
    </source>
</evidence>
<dbReference type="AlphaFoldDB" id="A0A430HR84"/>
<protein>
    <submittedName>
        <fullName evidence="2">Recombination protein NinG</fullName>
    </submittedName>
</protein>
<dbReference type="InterPro" id="IPR008713">
    <property type="entry name" value="Phage_lambda_NinG"/>
</dbReference>
<dbReference type="OrthoDB" id="5741553at2"/>
<organism evidence="2 3">
    <name type="scientific">Massilia atriviolacea</name>
    <dbReference type="NCBI Taxonomy" id="2495579"/>
    <lineage>
        <taxon>Bacteria</taxon>
        <taxon>Pseudomonadati</taxon>
        <taxon>Pseudomonadota</taxon>
        <taxon>Betaproteobacteria</taxon>
        <taxon>Burkholderiales</taxon>
        <taxon>Oxalobacteraceae</taxon>
        <taxon>Telluria group</taxon>
        <taxon>Massilia</taxon>
    </lineage>
</organism>
<proteinExistence type="predicted"/>
<name>A0A430HR84_9BURK</name>